<dbReference type="InterPro" id="IPR014347">
    <property type="entry name" value="Tautomerase/MIF_sf"/>
</dbReference>
<dbReference type="SUPFAM" id="SSF55331">
    <property type="entry name" value="Tautomerase/MIF"/>
    <property type="match status" value="1"/>
</dbReference>
<dbReference type="InterPro" id="IPR004220">
    <property type="entry name" value="5-COMe_2-OHmuconate_Isoase"/>
</dbReference>
<reference evidence="1 2" key="1">
    <citation type="submission" date="2016-10" db="EMBL/GenBank/DDBJ databases">
        <authorList>
            <person name="de Groot N.N."/>
        </authorList>
    </citation>
    <scope>NUCLEOTIDE SEQUENCE [LARGE SCALE GENOMIC DNA]</scope>
    <source>
        <strain evidence="1 2">CGMCC 4.2026</strain>
    </source>
</reference>
<dbReference type="PANTHER" id="PTHR37950">
    <property type="entry name" value="4-HYDROXYPHENYLACETATE CATABOLISM PROTEIN"/>
    <property type="match status" value="1"/>
</dbReference>
<keyword evidence="1" id="KW-0413">Isomerase</keyword>
<gene>
    <name evidence="1" type="ORF">SAMN05216267_1021111</name>
</gene>
<dbReference type="OrthoDB" id="7203947at2"/>
<dbReference type="AlphaFoldDB" id="A0A1H8NA71"/>
<organism evidence="1 2">
    <name type="scientific">Actinacidiphila rubida</name>
    <dbReference type="NCBI Taxonomy" id="310780"/>
    <lineage>
        <taxon>Bacteria</taxon>
        <taxon>Bacillati</taxon>
        <taxon>Actinomycetota</taxon>
        <taxon>Actinomycetes</taxon>
        <taxon>Kitasatosporales</taxon>
        <taxon>Streptomycetaceae</taxon>
        <taxon>Actinacidiphila</taxon>
    </lineage>
</organism>
<protein>
    <submittedName>
        <fullName evidence="1">5-carboxymethyl-2-hydroxymuconate isomerase</fullName>
    </submittedName>
</protein>
<proteinExistence type="predicted"/>
<dbReference type="GO" id="GO:0008704">
    <property type="term" value="F:5-carboxymethyl-2-hydroxymuconate delta-isomerase activity"/>
    <property type="evidence" value="ECO:0007669"/>
    <property type="project" value="InterPro"/>
</dbReference>
<dbReference type="RefSeq" id="WP_075017364.1">
    <property type="nucleotide sequence ID" value="NZ_FODD01000021.1"/>
</dbReference>
<name>A0A1H8NA71_9ACTN</name>
<dbReference type="EMBL" id="FODD01000021">
    <property type="protein sequence ID" value="SEO26504.1"/>
    <property type="molecule type" value="Genomic_DNA"/>
</dbReference>
<dbReference type="Gene3D" id="3.30.429.10">
    <property type="entry name" value="Macrophage Migration Inhibitory Factor"/>
    <property type="match status" value="1"/>
</dbReference>
<dbReference type="PANTHER" id="PTHR37950:SF1">
    <property type="entry name" value="4-HYDROXYPHENYLACETATE CATABOLISM PROTEIN"/>
    <property type="match status" value="1"/>
</dbReference>
<dbReference type="CDD" id="cd00580">
    <property type="entry name" value="CHMI"/>
    <property type="match status" value="1"/>
</dbReference>
<dbReference type="Pfam" id="PF02962">
    <property type="entry name" value="CHMI"/>
    <property type="match status" value="1"/>
</dbReference>
<evidence type="ECO:0000313" key="1">
    <source>
        <dbReference type="EMBL" id="SEO26504.1"/>
    </source>
</evidence>
<keyword evidence="2" id="KW-1185">Reference proteome</keyword>
<accession>A0A1H8NA71</accession>
<dbReference type="Proteomes" id="UP000181951">
    <property type="component" value="Unassembled WGS sequence"/>
</dbReference>
<evidence type="ECO:0000313" key="2">
    <source>
        <dbReference type="Proteomes" id="UP000181951"/>
    </source>
</evidence>
<sequence>MPHLTVEYSANTAGSFDPRSLAEDLHQAVVTIAGGRAGGCKTRFVRQDEVYIADGSPHYAMVHLEIALLSGRTAETKRALSAAAIDLLRRHVAPMPRFEVQCSVDIRDLDGDAYARHDEPRTEQ</sequence>
<dbReference type="STRING" id="310780.SAMN05216267_1021111"/>